<name>A0A518K4Z9_9BACT</name>
<accession>A0A518K4Z9</accession>
<dbReference type="SUPFAM" id="SSF52172">
    <property type="entry name" value="CheY-like"/>
    <property type="match status" value="1"/>
</dbReference>
<evidence type="ECO:0000313" key="4">
    <source>
        <dbReference type="EMBL" id="QDV72871.1"/>
    </source>
</evidence>
<evidence type="ECO:0000259" key="3">
    <source>
        <dbReference type="PROSITE" id="PS50110"/>
    </source>
</evidence>
<keyword evidence="5" id="KW-1185">Reference proteome</keyword>
<proteinExistence type="predicted"/>
<dbReference type="InterPro" id="IPR001789">
    <property type="entry name" value="Sig_transdc_resp-reg_receiver"/>
</dbReference>
<reference evidence="4 5" key="1">
    <citation type="submission" date="2019-02" db="EMBL/GenBank/DDBJ databases">
        <title>Deep-cultivation of Planctomycetes and their phenomic and genomic characterization uncovers novel biology.</title>
        <authorList>
            <person name="Wiegand S."/>
            <person name="Jogler M."/>
            <person name="Boedeker C."/>
            <person name="Pinto D."/>
            <person name="Vollmers J."/>
            <person name="Rivas-Marin E."/>
            <person name="Kohn T."/>
            <person name="Peeters S.H."/>
            <person name="Heuer A."/>
            <person name="Rast P."/>
            <person name="Oberbeckmann S."/>
            <person name="Bunk B."/>
            <person name="Jeske O."/>
            <person name="Meyerdierks A."/>
            <person name="Storesund J.E."/>
            <person name="Kallscheuer N."/>
            <person name="Luecker S."/>
            <person name="Lage O.M."/>
            <person name="Pohl T."/>
            <person name="Merkel B.J."/>
            <person name="Hornburger P."/>
            <person name="Mueller R.-W."/>
            <person name="Bruemmer F."/>
            <person name="Labrenz M."/>
            <person name="Spormann A.M."/>
            <person name="Op den Camp H."/>
            <person name="Overmann J."/>
            <person name="Amann R."/>
            <person name="Jetten M.S.M."/>
            <person name="Mascher T."/>
            <person name="Medema M.H."/>
            <person name="Devos D.P."/>
            <person name="Kaster A.-K."/>
            <person name="Ovreas L."/>
            <person name="Rohde M."/>
            <person name="Galperin M.Y."/>
            <person name="Jogler C."/>
        </authorList>
    </citation>
    <scope>NUCLEOTIDE SEQUENCE [LARGE SCALE GENOMIC DNA]</scope>
    <source>
        <strain evidence="4 5">Spa11</strain>
    </source>
</reference>
<evidence type="ECO:0000256" key="1">
    <source>
        <dbReference type="PROSITE-ProRule" id="PRU00169"/>
    </source>
</evidence>
<feature type="domain" description="Response regulatory" evidence="3">
    <location>
        <begin position="23"/>
        <end position="137"/>
    </location>
</feature>
<dbReference type="GO" id="GO:0000160">
    <property type="term" value="P:phosphorelay signal transduction system"/>
    <property type="evidence" value="ECO:0007669"/>
    <property type="project" value="InterPro"/>
</dbReference>
<feature type="region of interest" description="Disordered" evidence="2">
    <location>
        <begin position="197"/>
        <end position="217"/>
    </location>
</feature>
<dbReference type="PROSITE" id="PS50110">
    <property type="entry name" value="RESPONSE_REGULATORY"/>
    <property type="match status" value="1"/>
</dbReference>
<dbReference type="KEGG" id="bmei:Spa11_10550"/>
<protein>
    <recommendedName>
        <fullName evidence="3">Response regulatory domain-containing protein</fullName>
    </recommendedName>
</protein>
<dbReference type="InterPro" id="IPR011006">
    <property type="entry name" value="CheY-like_superfamily"/>
</dbReference>
<organism evidence="4 5">
    <name type="scientific">Botrimarina mediterranea</name>
    <dbReference type="NCBI Taxonomy" id="2528022"/>
    <lineage>
        <taxon>Bacteria</taxon>
        <taxon>Pseudomonadati</taxon>
        <taxon>Planctomycetota</taxon>
        <taxon>Planctomycetia</taxon>
        <taxon>Pirellulales</taxon>
        <taxon>Lacipirellulaceae</taxon>
        <taxon>Botrimarina</taxon>
    </lineage>
</organism>
<dbReference type="RefSeq" id="WP_145108888.1">
    <property type="nucleotide sequence ID" value="NZ_CP036349.1"/>
</dbReference>
<sequence>MPPSSTVGVEASQPPSDEAATYRALVYASDSLQGKLICRGMERLGFRCDSVCRPTGARARLQGGCYDLILIDLRDARAEQVSVAGDAFAYRRRAKIMAIVSAGAGEMVKSLLAYGVDEIVTDPIDAESIGVKASSLLEIESWRQEAILRQRDVPLGKLLETIEQSLIERSAAVLRRIGDPFDSLGMPSSFREAIANGAARARQERSGGEEGGANRRRSARESVCLTASAIPLDEFGKACGDPFAVVVGDLSLTGARLAHTRPVSGHWHAMQWRCATVAERTVTVEAEVVRCETIGRFYEIGVRFL</sequence>
<dbReference type="EMBL" id="CP036349">
    <property type="protein sequence ID" value="QDV72871.1"/>
    <property type="molecule type" value="Genomic_DNA"/>
</dbReference>
<dbReference type="Gene3D" id="3.40.50.2300">
    <property type="match status" value="1"/>
</dbReference>
<feature type="modified residue" description="4-aspartylphosphate" evidence="1">
    <location>
        <position position="72"/>
    </location>
</feature>
<gene>
    <name evidence="4" type="ORF">Spa11_10550</name>
</gene>
<dbReference type="Proteomes" id="UP000316426">
    <property type="component" value="Chromosome"/>
</dbReference>
<dbReference type="AlphaFoldDB" id="A0A518K4Z9"/>
<evidence type="ECO:0000256" key="2">
    <source>
        <dbReference type="SAM" id="MobiDB-lite"/>
    </source>
</evidence>
<keyword evidence="1" id="KW-0597">Phosphoprotein</keyword>
<evidence type="ECO:0000313" key="5">
    <source>
        <dbReference type="Proteomes" id="UP000316426"/>
    </source>
</evidence>